<dbReference type="EMBL" id="LGRX02007914">
    <property type="protein sequence ID" value="KAK3274142.1"/>
    <property type="molecule type" value="Genomic_DNA"/>
</dbReference>
<dbReference type="SUPFAM" id="SSF52540">
    <property type="entry name" value="P-loop containing nucleoside triphosphate hydrolases"/>
    <property type="match status" value="1"/>
</dbReference>
<comment type="caution">
    <text evidence="7">Lacks conserved residue(s) required for the propagation of feature annotation.</text>
</comment>
<dbReference type="GO" id="GO:0051231">
    <property type="term" value="P:spindle elongation"/>
    <property type="evidence" value="ECO:0007669"/>
    <property type="project" value="TreeGrafter"/>
</dbReference>
<protein>
    <recommendedName>
        <fullName evidence="9">Kinesin motor domain-containing protein</fullName>
    </recommendedName>
</protein>
<sequence>MTNPPQSGIYAASAESAKKGLDDSGRVRTCVRVRPINDREKGESAKQAVFTYPDVNCVRLRAVDNTTMFSLHGQPSRSFTYDGCYGEEETAGQIYSECIAPLVQRCFEGFRATVLAYGQTVESHTGRRAWGTGGEPHGAQGLGGSWGGLLESADAGAS</sequence>
<proteinExistence type="inferred from homology"/>
<gene>
    <name evidence="10" type="ORF">CYMTET_17663</name>
</gene>
<organism evidence="10 11">
    <name type="scientific">Cymbomonas tetramitiformis</name>
    <dbReference type="NCBI Taxonomy" id="36881"/>
    <lineage>
        <taxon>Eukaryota</taxon>
        <taxon>Viridiplantae</taxon>
        <taxon>Chlorophyta</taxon>
        <taxon>Pyramimonadophyceae</taxon>
        <taxon>Pyramimonadales</taxon>
        <taxon>Pyramimonadaceae</taxon>
        <taxon>Cymbomonas</taxon>
    </lineage>
</organism>
<evidence type="ECO:0000313" key="10">
    <source>
        <dbReference type="EMBL" id="KAK3274142.1"/>
    </source>
</evidence>
<keyword evidence="4" id="KW-0067">ATP-binding</keyword>
<dbReference type="PANTHER" id="PTHR47969">
    <property type="entry name" value="CHROMOSOME-ASSOCIATED KINESIN KIF4A-RELATED"/>
    <property type="match status" value="1"/>
</dbReference>
<evidence type="ECO:0000256" key="4">
    <source>
        <dbReference type="ARBA" id="ARBA00022840"/>
    </source>
</evidence>
<comment type="similarity">
    <text evidence="7">Belongs to the TRAFAC class myosin-kinesin ATPase superfamily. Kinesin family.</text>
</comment>
<evidence type="ECO:0000256" key="2">
    <source>
        <dbReference type="ARBA" id="ARBA00022490"/>
    </source>
</evidence>
<keyword evidence="6" id="KW-0505">Motor protein</keyword>
<comment type="caution">
    <text evidence="10">The sequence shown here is derived from an EMBL/GenBank/DDBJ whole genome shotgun (WGS) entry which is preliminary data.</text>
</comment>
<dbReference type="GO" id="GO:0005737">
    <property type="term" value="C:cytoplasm"/>
    <property type="evidence" value="ECO:0007669"/>
    <property type="project" value="UniProtKB-SubCell"/>
</dbReference>
<keyword evidence="2" id="KW-0963">Cytoplasm</keyword>
<dbReference type="AlphaFoldDB" id="A0AAE0L6X2"/>
<dbReference type="GO" id="GO:0003777">
    <property type="term" value="F:microtubule motor activity"/>
    <property type="evidence" value="ECO:0007669"/>
    <property type="project" value="InterPro"/>
</dbReference>
<dbReference type="GO" id="GO:0008017">
    <property type="term" value="F:microtubule binding"/>
    <property type="evidence" value="ECO:0007669"/>
    <property type="project" value="InterPro"/>
</dbReference>
<evidence type="ECO:0000256" key="3">
    <source>
        <dbReference type="ARBA" id="ARBA00022741"/>
    </source>
</evidence>
<dbReference type="PANTHER" id="PTHR47969:SF15">
    <property type="entry name" value="CHROMOSOME-ASSOCIATED KINESIN KIF4A-RELATED"/>
    <property type="match status" value="1"/>
</dbReference>
<comment type="subcellular location">
    <subcellularLocation>
        <location evidence="1">Cytoplasm</location>
    </subcellularLocation>
</comment>
<dbReference type="InterPro" id="IPR027417">
    <property type="entry name" value="P-loop_NTPase"/>
</dbReference>
<name>A0AAE0L6X2_9CHLO</name>
<dbReference type="GO" id="GO:0005875">
    <property type="term" value="C:microtubule associated complex"/>
    <property type="evidence" value="ECO:0007669"/>
    <property type="project" value="TreeGrafter"/>
</dbReference>
<dbReference type="GO" id="GO:0005524">
    <property type="term" value="F:ATP binding"/>
    <property type="evidence" value="ECO:0007669"/>
    <property type="project" value="UniProtKB-KW"/>
</dbReference>
<evidence type="ECO:0000313" key="11">
    <source>
        <dbReference type="Proteomes" id="UP001190700"/>
    </source>
</evidence>
<dbReference type="InterPro" id="IPR027640">
    <property type="entry name" value="Kinesin-like_fam"/>
</dbReference>
<dbReference type="Gene3D" id="3.40.850.10">
    <property type="entry name" value="Kinesin motor domain"/>
    <property type="match status" value="1"/>
</dbReference>
<evidence type="ECO:0000259" key="9">
    <source>
        <dbReference type="PROSITE" id="PS50067"/>
    </source>
</evidence>
<dbReference type="InterPro" id="IPR001752">
    <property type="entry name" value="Kinesin_motor_dom"/>
</dbReference>
<feature type="region of interest" description="Disordered" evidence="8">
    <location>
        <begin position="126"/>
        <end position="147"/>
    </location>
</feature>
<dbReference type="InterPro" id="IPR036961">
    <property type="entry name" value="Kinesin_motor_dom_sf"/>
</dbReference>
<dbReference type="GO" id="GO:0007018">
    <property type="term" value="P:microtubule-based movement"/>
    <property type="evidence" value="ECO:0007669"/>
    <property type="project" value="InterPro"/>
</dbReference>
<evidence type="ECO:0000256" key="8">
    <source>
        <dbReference type="SAM" id="MobiDB-lite"/>
    </source>
</evidence>
<dbReference type="PROSITE" id="PS50067">
    <property type="entry name" value="KINESIN_MOTOR_2"/>
    <property type="match status" value="1"/>
</dbReference>
<dbReference type="GO" id="GO:0007052">
    <property type="term" value="P:mitotic spindle organization"/>
    <property type="evidence" value="ECO:0007669"/>
    <property type="project" value="TreeGrafter"/>
</dbReference>
<dbReference type="Pfam" id="PF00225">
    <property type="entry name" value="Kinesin"/>
    <property type="match status" value="1"/>
</dbReference>
<keyword evidence="3" id="KW-0547">Nucleotide-binding</keyword>
<evidence type="ECO:0000256" key="6">
    <source>
        <dbReference type="ARBA" id="ARBA00023175"/>
    </source>
</evidence>
<evidence type="ECO:0000256" key="1">
    <source>
        <dbReference type="ARBA" id="ARBA00004496"/>
    </source>
</evidence>
<evidence type="ECO:0000256" key="5">
    <source>
        <dbReference type="ARBA" id="ARBA00023054"/>
    </source>
</evidence>
<feature type="compositionally biased region" description="Gly residues" evidence="8">
    <location>
        <begin position="131"/>
        <end position="147"/>
    </location>
</feature>
<keyword evidence="5" id="KW-0175">Coiled coil</keyword>
<evidence type="ECO:0000256" key="7">
    <source>
        <dbReference type="PROSITE-ProRule" id="PRU00283"/>
    </source>
</evidence>
<keyword evidence="11" id="KW-1185">Reference proteome</keyword>
<reference evidence="10 11" key="1">
    <citation type="journal article" date="2015" name="Genome Biol. Evol.">
        <title>Comparative Genomics of a Bacterivorous Green Alga Reveals Evolutionary Causalities and Consequences of Phago-Mixotrophic Mode of Nutrition.</title>
        <authorList>
            <person name="Burns J.A."/>
            <person name="Paasch A."/>
            <person name="Narechania A."/>
            <person name="Kim E."/>
        </authorList>
    </citation>
    <scope>NUCLEOTIDE SEQUENCE [LARGE SCALE GENOMIC DNA]</scope>
    <source>
        <strain evidence="10 11">PLY_AMNH</strain>
    </source>
</reference>
<dbReference type="Proteomes" id="UP001190700">
    <property type="component" value="Unassembled WGS sequence"/>
</dbReference>
<feature type="domain" description="Kinesin motor" evidence="9">
    <location>
        <begin position="26"/>
        <end position="158"/>
    </location>
</feature>
<accession>A0AAE0L6X2</accession>